<reference evidence="2" key="2">
    <citation type="journal article" date="2015" name="Fish Shellfish Immunol.">
        <title>Early steps in the European eel (Anguilla anguilla)-Vibrio vulnificus interaction in the gills: Role of the RtxA13 toxin.</title>
        <authorList>
            <person name="Callol A."/>
            <person name="Pajuelo D."/>
            <person name="Ebbesson L."/>
            <person name="Teles M."/>
            <person name="MacKenzie S."/>
            <person name="Amaro C."/>
        </authorList>
    </citation>
    <scope>NUCLEOTIDE SEQUENCE</scope>
</reference>
<accession>A0A0E9RTL5</accession>
<organism evidence="2">
    <name type="scientific">Anguilla anguilla</name>
    <name type="common">European freshwater eel</name>
    <name type="synonym">Muraena anguilla</name>
    <dbReference type="NCBI Taxonomy" id="7936"/>
    <lineage>
        <taxon>Eukaryota</taxon>
        <taxon>Metazoa</taxon>
        <taxon>Chordata</taxon>
        <taxon>Craniata</taxon>
        <taxon>Vertebrata</taxon>
        <taxon>Euteleostomi</taxon>
        <taxon>Actinopterygii</taxon>
        <taxon>Neopterygii</taxon>
        <taxon>Teleostei</taxon>
        <taxon>Anguilliformes</taxon>
        <taxon>Anguillidae</taxon>
        <taxon>Anguilla</taxon>
    </lineage>
</organism>
<reference evidence="2" key="1">
    <citation type="submission" date="2014-11" db="EMBL/GenBank/DDBJ databases">
        <authorList>
            <person name="Amaro Gonzalez C."/>
        </authorList>
    </citation>
    <scope>NUCLEOTIDE SEQUENCE</scope>
</reference>
<feature type="chain" id="PRO_5002432097" evidence="1">
    <location>
        <begin position="17"/>
        <end position="42"/>
    </location>
</feature>
<proteinExistence type="predicted"/>
<protein>
    <submittedName>
        <fullName evidence="2">Uncharacterized protein</fullName>
    </submittedName>
</protein>
<sequence>MFAIDMLIVCFSALAALKFSIDRCSQASYVFAYLRLVHFGRS</sequence>
<name>A0A0E9RTL5_ANGAN</name>
<evidence type="ECO:0000256" key="1">
    <source>
        <dbReference type="SAM" id="SignalP"/>
    </source>
</evidence>
<evidence type="ECO:0000313" key="2">
    <source>
        <dbReference type="EMBL" id="JAH32481.1"/>
    </source>
</evidence>
<feature type="signal peptide" evidence="1">
    <location>
        <begin position="1"/>
        <end position="16"/>
    </location>
</feature>
<keyword evidence="1" id="KW-0732">Signal</keyword>
<dbReference type="AlphaFoldDB" id="A0A0E9RTL5"/>
<dbReference type="EMBL" id="GBXM01076096">
    <property type="protein sequence ID" value="JAH32481.1"/>
    <property type="molecule type" value="Transcribed_RNA"/>
</dbReference>